<proteinExistence type="predicted"/>
<name>A0A1Y5Q4T6_9GAMM</name>
<dbReference type="AlphaFoldDB" id="A0A1Y5Q4T6"/>
<sequence length="110" mass="12709">MQASPPTHWREWEGNGWEPALCGRRLEGAQQVERWQCRFGRQRHVLTYTATDRRSGGVYRRVETLEVGNGQYRRRIVDGPHVPDGGKRLMLEFRGQCEVWAGELPMDAGD</sequence>
<accession>A0A1Y5Q4T6</accession>
<gene>
    <name evidence="1" type="ORF">STPYR_12258</name>
</gene>
<organism evidence="1">
    <name type="scientific">uncultured Stenotrophomonas sp</name>
    <dbReference type="NCBI Taxonomy" id="165438"/>
    <lineage>
        <taxon>Bacteria</taxon>
        <taxon>Pseudomonadati</taxon>
        <taxon>Pseudomonadota</taxon>
        <taxon>Gammaproteobacteria</taxon>
        <taxon>Lysobacterales</taxon>
        <taxon>Lysobacteraceae</taxon>
        <taxon>Stenotrophomonas</taxon>
        <taxon>environmental samples</taxon>
    </lineage>
</organism>
<dbReference type="EMBL" id="FLTS01000001">
    <property type="protein sequence ID" value="SBV37328.1"/>
    <property type="molecule type" value="Genomic_DNA"/>
</dbReference>
<evidence type="ECO:0000313" key="1">
    <source>
        <dbReference type="EMBL" id="SBV37328.1"/>
    </source>
</evidence>
<protein>
    <submittedName>
        <fullName evidence="1">Uncharacterized protein</fullName>
    </submittedName>
</protein>
<reference evidence="1" key="1">
    <citation type="submission" date="2016-03" db="EMBL/GenBank/DDBJ databases">
        <authorList>
            <person name="Ploux O."/>
        </authorList>
    </citation>
    <scope>NUCLEOTIDE SEQUENCE</scope>
    <source>
        <strain evidence="1">UC10</strain>
    </source>
</reference>